<dbReference type="InterPro" id="IPR026843">
    <property type="entry name" value="SbcD_C"/>
</dbReference>
<protein>
    <recommendedName>
        <fullName evidence="3 7">Nuclease SbcCD subunit D</fullName>
    </recommendedName>
</protein>
<gene>
    <name evidence="7" type="primary">sbcD</name>
    <name evidence="10" type="ORF">A9D14_18275</name>
</gene>
<organism evidence="10 11">
    <name type="scientific">Croceicoccus marinus</name>
    <dbReference type="NCBI Taxonomy" id="450378"/>
    <lineage>
        <taxon>Bacteria</taxon>
        <taxon>Pseudomonadati</taxon>
        <taxon>Pseudomonadota</taxon>
        <taxon>Alphaproteobacteria</taxon>
        <taxon>Sphingomonadales</taxon>
        <taxon>Erythrobacteraceae</taxon>
        <taxon>Croceicoccus</taxon>
    </lineage>
</organism>
<dbReference type="RefSeq" id="WP_066850826.1">
    <property type="nucleotide sequence ID" value="NZ_CP019604.1"/>
</dbReference>
<dbReference type="InterPro" id="IPR004593">
    <property type="entry name" value="SbcD"/>
</dbReference>
<accession>A0A217EYU6</accession>
<keyword evidence="4 7" id="KW-0540">Nuclease</keyword>
<dbReference type="CDD" id="cd00840">
    <property type="entry name" value="MPP_Mre11_N"/>
    <property type="match status" value="1"/>
</dbReference>
<evidence type="ECO:0000259" key="8">
    <source>
        <dbReference type="Pfam" id="PF00149"/>
    </source>
</evidence>
<dbReference type="GO" id="GO:0006260">
    <property type="term" value="P:DNA replication"/>
    <property type="evidence" value="ECO:0007669"/>
    <property type="project" value="UniProtKB-KW"/>
</dbReference>
<evidence type="ECO:0000256" key="7">
    <source>
        <dbReference type="RuleBase" id="RU363069"/>
    </source>
</evidence>
<reference evidence="10 11" key="1">
    <citation type="submission" date="2017-01" db="EMBL/GenBank/DDBJ databases">
        <title>Complete genome sequence of esterase-producing bacterium Croceicoccus marinus E4A9.</title>
        <authorList>
            <person name="Wu Y.-H."/>
            <person name="Cheng H."/>
            <person name="Xu L."/>
            <person name="Huo Y.-Y."/>
            <person name="Wang C.-S."/>
            <person name="Xu X.-W."/>
        </authorList>
    </citation>
    <scope>NUCLEOTIDE SEQUENCE [LARGE SCALE GENOMIC DNA]</scope>
    <source>
        <strain evidence="10 11">E4A9</strain>
        <plasmid evidence="11">Plasmid pcme4a9ii</plasmid>
    </source>
</reference>
<evidence type="ECO:0000256" key="2">
    <source>
        <dbReference type="ARBA" id="ARBA00011322"/>
    </source>
</evidence>
<dbReference type="GO" id="GO:0004519">
    <property type="term" value="F:endonuclease activity"/>
    <property type="evidence" value="ECO:0007669"/>
    <property type="project" value="UniProtKB-KW"/>
</dbReference>
<dbReference type="PANTHER" id="PTHR30337">
    <property type="entry name" value="COMPONENT OF ATP-DEPENDENT DSDNA EXONUCLEASE"/>
    <property type="match status" value="1"/>
</dbReference>
<dbReference type="AlphaFoldDB" id="A0A217EYU6"/>
<evidence type="ECO:0000313" key="10">
    <source>
        <dbReference type="EMBL" id="ARU18303.1"/>
    </source>
</evidence>
<dbReference type="Proteomes" id="UP000195807">
    <property type="component" value="Plasmid pCME4A9II"/>
</dbReference>
<comment type="subunit">
    <text evidence="2 7">Heterodimer of SbcC and SbcD.</text>
</comment>
<evidence type="ECO:0000256" key="5">
    <source>
        <dbReference type="ARBA" id="ARBA00022801"/>
    </source>
</evidence>
<dbReference type="GO" id="GO:0008408">
    <property type="term" value="F:3'-5' exonuclease activity"/>
    <property type="evidence" value="ECO:0007669"/>
    <property type="project" value="InterPro"/>
</dbReference>
<keyword evidence="5 7" id="KW-0378">Hydrolase</keyword>
<keyword evidence="7" id="KW-0255">Endonuclease</keyword>
<dbReference type="NCBIfam" id="TIGR00619">
    <property type="entry name" value="sbcd"/>
    <property type="match status" value="1"/>
</dbReference>
<keyword evidence="7" id="KW-0233">DNA recombination</keyword>
<dbReference type="PANTHER" id="PTHR30337:SF0">
    <property type="entry name" value="NUCLEASE SBCCD SUBUNIT D"/>
    <property type="match status" value="1"/>
</dbReference>
<geneLocation type="plasmid" evidence="11">
    <name>pcme4a9ii</name>
</geneLocation>
<evidence type="ECO:0000256" key="1">
    <source>
        <dbReference type="ARBA" id="ARBA00010555"/>
    </source>
</evidence>
<keyword evidence="10" id="KW-0614">Plasmid</keyword>
<dbReference type="InterPro" id="IPR041796">
    <property type="entry name" value="Mre11_N"/>
</dbReference>
<evidence type="ECO:0000256" key="4">
    <source>
        <dbReference type="ARBA" id="ARBA00022722"/>
    </source>
</evidence>
<dbReference type="InterPro" id="IPR029052">
    <property type="entry name" value="Metallo-depent_PP-like"/>
</dbReference>
<dbReference type="InterPro" id="IPR004843">
    <property type="entry name" value="Calcineurin-like_PHP"/>
</dbReference>
<dbReference type="Pfam" id="PF00149">
    <property type="entry name" value="Metallophos"/>
    <property type="match status" value="1"/>
</dbReference>
<comment type="function">
    <text evidence="7">SbcCD cleaves DNA hairpin structures. These structures can inhibit DNA replication and are intermediates in certain DNA recombination reactions. The complex acts as a 3'-&gt;5' double strand exonuclease that can open hairpins. It also has a 5' single-strand endonuclease activity.</text>
</comment>
<sequence length="406" mass="44204">MTTPLTIVHTSDWHLGHELHAHPREAEHDAFLAWLLDRLEALGADCLLIAGDIYDVANPPTAAIQRLFRFLRDAMARMPDLQIVITGGNHDSAARVDLPGALVDSQRLHLVGNLPRRDGEVDHDRLFAQIAGSNGDPSALVAAVPFCRPGDYGAAGLSGLYSAIIEEGCRRADGLPLIVMGHLHVAGGEISERSERNILVGGEEAQASSLFDGRCAYVALGHLHRPQQIKGPCPIRYSGSPFPFSATEREYRHSIAVVRIAEGAAEVELEPIPRPAPFIAVPDRGSAPLSEVLEELHALSAKLDPDTPREFWPFLEITVATDGPQPFLQHEIHQAIRDLPVRLTRIVRQSVHQSAEPSPWDGKQIEELEPAEIFSALYRGQGHGDPGAELLSAFAELVDAARQEDA</sequence>
<proteinExistence type="inferred from homology"/>
<dbReference type="Pfam" id="PF12320">
    <property type="entry name" value="SbcD_C"/>
    <property type="match status" value="1"/>
</dbReference>
<feature type="domain" description="Calcineurin-like phosphoesterase" evidence="8">
    <location>
        <begin position="6"/>
        <end position="226"/>
    </location>
</feature>
<evidence type="ECO:0000256" key="3">
    <source>
        <dbReference type="ARBA" id="ARBA00013365"/>
    </source>
</evidence>
<comment type="similarity">
    <text evidence="1 7">Belongs to the SbcD family.</text>
</comment>
<dbReference type="SUPFAM" id="SSF56300">
    <property type="entry name" value="Metallo-dependent phosphatases"/>
    <property type="match status" value="1"/>
</dbReference>
<dbReference type="GO" id="GO:0006310">
    <property type="term" value="P:DNA recombination"/>
    <property type="evidence" value="ECO:0007669"/>
    <property type="project" value="UniProtKB-KW"/>
</dbReference>
<keyword evidence="6 7" id="KW-0269">Exonuclease</keyword>
<feature type="domain" description="Nuclease SbcCD subunit D C-terminal" evidence="9">
    <location>
        <begin position="286"/>
        <end position="379"/>
    </location>
</feature>
<dbReference type="OrthoDB" id="9773856at2"/>
<evidence type="ECO:0000313" key="11">
    <source>
        <dbReference type="Proteomes" id="UP000195807"/>
    </source>
</evidence>
<name>A0A217EYU6_9SPHN</name>
<keyword evidence="11" id="KW-1185">Reference proteome</keyword>
<dbReference type="STRING" id="450378.GCA_001661675_03671"/>
<dbReference type="EMBL" id="CP019604">
    <property type="protein sequence ID" value="ARU18303.1"/>
    <property type="molecule type" value="Genomic_DNA"/>
</dbReference>
<dbReference type="InterPro" id="IPR050535">
    <property type="entry name" value="DNA_Repair-Maintenance_Comp"/>
</dbReference>
<keyword evidence="7" id="KW-0235">DNA replication</keyword>
<evidence type="ECO:0000259" key="9">
    <source>
        <dbReference type="Pfam" id="PF12320"/>
    </source>
</evidence>
<evidence type="ECO:0000256" key="6">
    <source>
        <dbReference type="ARBA" id="ARBA00022839"/>
    </source>
</evidence>
<dbReference type="KEGG" id="cman:A9D14_18275"/>
<dbReference type="Gene3D" id="3.60.21.10">
    <property type="match status" value="1"/>
</dbReference>